<feature type="transmembrane region" description="Helical" evidence="1">
    <location>
        <begin position="12"/>
        <end position="37"/>
    </location>
</feature>
<dbReference type="EMBL" id="JAFGIX010000004">
    <property type="protein sequence ID" value="MBN1571757.1"/>
    <property type="molecule type" value="Genomic_DNA"/>
</dbReference>
<name>A0A9D8PN93_9DELT</name>
<organism evidence="2 3">
    <name type="scientific">Candidatus Zymogenus saltonus</name>
    <dbReference type="NCBI Taxonomy" id="2844893"/>
    <lineage>
        <taxon>Bacteria</taxon>
        <taxon>Deltaproteobacteria</taxon>
        <taxon>Candidatus Zymogenia</taxon>
        <taxon>Candidatus Zymogeniales</taxon>
        <taxon>Candidatus Zymogenaceae</taxon>
        <taxon>Candidatus Zymogenus</taxon>
    </lineage>
</organism>
<dbReference type="PANTHER" id="PTHR48098">
    <property type="entry name" value="ENTEROCHELIN ESTERASE-RELATED"/>
    <property type="match status" value="1"/>
</dbReference>
<dbReference type="Gene3D" id="3.40.50.1820">
    <property type="entry name" value="alpha/beta hydrolase"/>
    <property type="match status" value="1"/>
</dbReference>
<accession>A0A9D8PN93</accession>
<reference evidence="2" key="1">
    <citation type="journal article" date="2021" name="Environ. Microbiol.">
        <title>Genomic characterization of three novel Desulfobacterota classes expand the metabolic and phylogenetic diversity of the phylum.</title>
        <authorList>
            <person name="Murphy C.L."/>
            <person name="Biggerstaff J."/>
            <person name="Eichhorn A."/>
            <person name="Ewing E."/>
            <person name="Shahan R."/>
            <person name="Soriano D."/>
            <person name="Stewart S."/>
            <person name="VanMol K."/>
            <person name="Walker R."/>
            <person name="Walters P."/>
            <person name="Elshahed M.S."/>
            <person name="Youssef N.H."/>
        </authorList>
    </citation>
    <scope>NUCLEOTIDE SEQUENCE</scope>
    <source>
        <strain evidence="2">Zod_Metabat.24</strain>
    </source>
</reference>
<proteinExistence type="predicted"/>
<dbReference type="InterPro" id="IPR050583">
    <property type="entry name" value="Mycobacterial_A85_antigen"/>
</dbReference>
<evidence type="ECO:0000313" key="3">
    <source>
        <dbReference type="Proteomes" id="UP000809273"/>
    </source>
</evidence>
<dbReference type="Pfam" id="PF00756">
    <property type="entry name" value="Esterase"/>
    <property type="match status" value="1"/>
</dbReference>
<sequence>MTKGSETIKDSVVRIAIGVAVILSAVVIILFIVGLIMHPVPTSLTLLNRYAPWEDKAPEYNGDGKMMVFMAGNDPALPKGDSVVLGDPIYSRFLGKERPLIVYLPPGYEETEEPYPVIFALHGFASRGQTWVNILIEPMEKAIKDGTLPPSVVVFPDFSVSADGRDDPMTKYDERGGSFYINSNLGRFEDHFFKEIVNFVIYNFNVRIDPEGIVLMGSSMGGYGTIYYGITHPHFSHILVPIYPAADLRYGIDGDKLADYDPDHYAPIDYDDPKRVVNGAVMGGLLGITEEWIYYNVFDSDKFRGDAWDEDKPVWERMMANNPVEMIKSRDGNMRGQRYYIIVGDKDDFNLDAHIPILVPLLTSAGAKVYPKENIIPGGRHNPKFVEAHIEEILKWIGDELKGGIKE</sequence>
<evidence type="ECO:0008006" key="4">
    <source>
        <dbReference type="Google" id="ProtNLM"/>
    </source>
</evidence>
<dbReference type="AlphaFoldDB" id="A0A9D8PN93"/>
<keyword evidence="1" id="KW-0472">Membrane</keyword>
<dbReference type="InterPro" id="IPR000801">
    <property type="entry name" value="Esterase-like"/>
</dbReference>
<dbReference type="SUPFAM" id="SSF53474">
    <property type="entry name" value="alpha/beta-Hydrolases"/>
    <property type="match status" value="1"/>
</dbReference>
<gene>
    <name evidence="2" type="ORF">JW984_01020</name>
</gene>
<protein>
    <recommendedName>
        <fullName evidence="4">Esterase</fullName>
    </recommendedName>
</protein>
<keyword evidence="1" id="KW-1133">Transmembrane helix</keyword>
<evidence type="ECO:0000313" key="2">
    <source>
        <dbReference type="EMBL" id="MBN1571757.1"/>
    </source>
</evidence>
<evidence type="ECO:0000256" key="1">
    <source>
        <dbReference type="SAM" id="Phobius"/>
    </source>
</evidence>
<comment type="caution">
    <text evidence="2">The sequence shown here is derived from an EMBL/GenBank/DDBJ whole genome shotgun (WGS) entry which is preliminary data.</text>
</comment>
<keyword evidence="1" id="KW-0812">Transmembrane</keyword>
<reference evidence="2" key="2">
    <citation type="submission" date="2021-01" db="EMBL/GenBank/DDBJ databases">
        <authorList>
            <person name="Hahn C.R."/>
            <person name="Youssef N.H."/>
            <person name="Elshahed M."/>
        </authorList>
    </citation>
    <scope>NUCLEOTIDE SEQUENCE</scope>
    <source>
        <strain evidence="2">Zod_Metabat.24</strain>
    </source>
</reference>
<dbReference type="InterPro" id="IPR029058">
    <property type="entry name" value="AB_hydrolase_fold"/>
</dbReference>
<dbReference type="Proteomes" id="UP000809273">
    <property type="component" value="Unassembled WGS sequence"/>
</dbReference>